<evidence type="ECO:0000256" key="1">
    <source>
        <dbReference type="SAM" id="Phobius"/>
    </source>
</evidence>
<dbReference type="Proteomes" id="UP001249851">
    <property type="component" value="Unassembled WGS sequence"/>
</dbReference>
<sequence length="219" mass="24733">MMLDDSRKISVPHSKQRFIATIQDLARELNQEARGQTAAHLDACNLLFEQGLLSRRRINNRDSPVLANIRRGMSFFEEWGAAHDDTVYAGNCKKARQKKFLAWQFSELRFINDVCVCAGIWPNCGVNAVYEDDAGLFNALTCRFVDIEVVDETFITRCVTGIGFPITKLKSRMAFVFLGRKVLIWLSAEFGVFVSGWICAFSIWYGVFEIGKIAAAVDD</sequence>
<dbReference type="EMBL" id="JARQWQ010000028">
    <property type="protein sequence ID" value="KAK2562418.1"/>
    <property type="molecule type" value="Genomic_DNA"/>
</dbReference>
<proteinExistence type="predicted"/>
<keyword evidence="1" id="KW-0812">Transmembrane</keyword>
<name>A0AAD9QJG5_ACRCE</name>
<keyword evidence="1" id="KW-0472">Membrane</keyword>
<accession>A0AAD9QJG5</accession>
<reference evidence="2" key="1">
    <citation type="journal article" date="2023" name="G3 (Bethesda)">
        <title>Whole genome assembly and annotation of the endangered Caribbean coral Acropora cervicornis.</title>
        <authorList>
            <person name="Selwyn J.D."/>
            <person name="Vollmer S.V."/>
        </authorList>
    </citation>
    <scope>NUCLEOTIDE SEQUENCE</scope>
    <source>
        <strain evidence="2">K2</strain>
    </source>
</reference>
<keyword evidence="1" id="KW-1133">Transmembrane helix</keyword>
<organism evidence="2 3">
    <name type="scientific">Acropora cervicornis</name>
    <name type="common">Staghorn coral</name>
    <dbReference type="NCBI Taxonomy" id="6130"/>
    <lineage>
        <taxon>Eukaryota</taxon>
        <taxon>Metazoa</taxon>
        <taxon>Cnidaria</taxon>
        <taxon>Anthozoa</taxon>
        <taxon>Hexacorallia</taxon>
        <taxon>Scleractinia</taxon>
        <taxon>Astrocoeniina</taxon>
        <taxon>Acroporidae</taxon>
        <taxon>Acropora</taxon>
    </lineage>
</organism>
<gene>
    <name evidence="2" type="ORF">P5673_014070</name>
</gene>
<keyword evidence="3" id="KW-1185">Reference proteome</keyword>
<evidence type="ECO:0000313" key="2">
    <source>
        <dbReference type="EMBL" id="KAK2562418.1"/>
    </source>
</evidence>
<protein>
    <submittedName>
        <fullName evidence="2">Uncharacterized protein</fullName>
    </submittedName>
</protein>
<feature type="transmembrane region" description="Helical" evidence="1">
    <location>
        <begin position="182"/>
        <end position="205"/>
    </location>
</feature>
<reference evidence="2" key="2">
    <citation type="journal article" date="2023" name="Science">
        <title>Genomic signatures of disease resistance in endangered staghorn corals.</title>
        <authorList>
            <person name="Vollmer S.V."/>
            <person name="Selwyn J.D."/>
            <person name="Despard B.A."/>
            <person name="Roesel C.L."/>
        </authorList>
    </citation>
    <scope>NUCLEOTIDE SEQUENCE</scope>
    <source>
        <strain evidence="2">K2</strain>
    </source>
</reference>
<comment type="caution">
    <text evidence="2">The sequence shown here is derived from an EMBL/GenBank/DDBJ whole genome shotgun (WGS) entry which is preliminary data.</text>
</comment>
<evidence type="ECO:0000313" key="3">
    <source>
        <dbReference type="Proteomes" id="UP001249851"/>
    </source>
</evidence>
<dbReference type="AlphaFoldDB" id="A0AAD9QJG5"/>